<name>A0A1F5JT48_9BACT</name>
<dbReference type="Gene3D" id="3.40.960.10">
    <property type="entry name" value="VSR Endonuclease"/>
    <property type="match status" value="1"/>
</dbReference>
<dbReference type="STRING" id="1797768.A3C59_01655"/>
<dbReference type="AlphaFoldDB" id="A0A1F5JT48"/>
<gene>
    <name evidence="1" type="ORF">A3C59_01655</name>
</gene>
<accession>A0A1F5JT48</accession>
<protein>
    <recommendedName>
        <fullName evidence="3">DUF559 domain-containing protein</fullName>
    </recommendedName>
</protein>
<dbReference type="EMBL" id="MFCV01000033">
    <property type="protein sequence ID" value="OGE31778.1"/>
    <property type="molecule type" value="Genomic_DNA"/>
</dbReference>
<dbReference type="Proteomes" id="UP000176902">
    <property type="component" value="Unassembled WGS sequence"/>
</dbReference>
<organism evidence="1 2">
    <name type="scientific">Candidatus Daviesbacteria bacterium RIFCSPHIGHO2_02_FULL_36_13</name>
    <dbReference type="NCBI Taxonomy" id="1797768"/>
    <lineage>
        <taxon>Bacteria</taxon>
        <taxon>Candidatus Daviesiibacteriota</taxon>
    </lineage>
</organism>
<reference evidence="1 2" key="1">
    <citation type="journal article" date="2016" name="Nat. Commun.">
        <title>Thousands of microbial genomes shed light on interconnected biogeochemical processes in an aquifer system.</title>
        <authorList>
            <person name="Anantharaman K."/>
            <person name="Brown C.T."/>
            <person name="Hug L.A."/>
            <person name="Sharon I."/>
            <person name="Castelle C.J."/>
            <person name="Probst A.J."/>
            <person name="Thomas B.C."/>
            <person name="Singh A."/>
            <person name="Wilkins M.J."/>
            <person name="Karaoz U."/>
            <person name="Brodie E.L."/>
            <person name="Williams K.H."/>
            <person name="Hubbard S.S."/>
            <person name="Banfield J.F."/>
        </authorList>
    </citation>
    <scope>NUCLEOTIDE SEQUENCE [LARGE SCALE GENOMIC DNA]</scope>
</reference>
<sequence length="234" mass="27531">MAKILKTKNNNTETLKAWIRKNGAWNNSHTIFVCITCKKSFSGSPSEEAKFCSRKCYYQSIEQQTGENARNWKGGRSTNNKCIDCKKGISFASKRCKKCAVKLMPHMFIKNRPWLRTKEVIKKALRRRLPSSLEVRFQEIIDKYQLPYKFVGNGEFLIERKNPDFININGEKKAIEVYARIHKEKMRNMSIEDWKKQRQEIFAKYGWEIIFFDEVELNNEDSVLTVLKGGYYNS</sequence>
<evidence type="ECO:0000313" key="2">
    <source>
        <dbReference type="Proteomes" id="UP000176902"/>
    </source>
</evidence>
<evidence type="ECO:0008006" key="3">
    <source>
        <dbReference type="Google" id="ProtNLM"/>
    </source>
</evidence>
<evidence type="ECO:0000313" key="1">
    <source>
        <dbReference type="EMBL" id="OGE31778.1"/>
    </source>
</evidence>
<proteinExistence type="predicted"/>
<comment type="caution">
    <text evidence="1">The sequence shown here is derived from an EMBL/GenBank/DDBJ whole genome shotgun (WGS) entry which is preliminary data.</text>
</comment>